<comment type="caution">
    <text evidence="1">The sequence shown here is derived from an EMBL/GenBank/DDBJ whole genome shotgun (WGS) entry which is preliminary data.</text>
</comment>
<dbReference type="RefSeq" id="WP_322441970.1">
    <property type="nucleotide sequence ID" value="NZ_JAXOTQ010000028.1"/>
</dbReference>
<proteinExistence type="predicted"/>
<evidence type="ECO:0000313" key="2">
    <source>
        <dbReference type="Proteomes" id="UP001290101"/>
    </source>
</evidence>
<dbReference type="EMBL" id="JAXOTQ010000028">
    <property type="protein sequence ID" value="MDZ5492134.1"/>
    <property type="molecule type" value="Genomic_DNA"/>
</dbReference>
<protein>
    <submittedName>
        <fullName evidence="1">Uncharacterized protein</fullName>
    </submittedName>
</protein>
<organism evidence="1 2">
    <name type="scientific">Micromonospora sicca</name>
    <dbReference type="NCBI Taxonomy" id="2202420"/>
    <lineage>
        <taxon>Bacteria</taxon>
        <taxon>Bacillati</taxon>
        <taxon>Actinomycetota</taxon>
        <taxon>Actinomycetes</taxon>
        <taxon>Micromonosporales</taxon>
        <taxon>Micromonosporaceae</taxon>
        <taxon>Micromonospora</taxon>
    </lineage>
</organism>
<reference evidence="1 2" key="1">
    <citation type="submission" date="2023-12" db="EMBL/GenBank/DDBJ databases">
        <title>Micromonospora sp. nov., isolated from Atacama Desert.</title>
        <authorList>
            <person name="Carro L."/>
            <person name="Golinska P."/>
            <person name="Klenk H.-P."/>
            <person name="Goodfellow M."/>
        </authorList>
    </citation>
    <scope>NUCLEOTIDE SEQUENCE [LARGE SCALE GENOMIC DNA]</scope>
    <source>
        <strain evidence="1 2">4G53</strain>
    </source>
</reference>
<evidence type="ECO:0000313" key="1">
    <source>
        <dbReference type="EMBL" id="MDZ5492134.1"/>
    </source>
</evidence>
<dbReference type="Proteomes" id="UP001290101">
    <property type="component" value="Unassembled WGS sequence"/>
</dbReference>
<keyword evidence="2" id="KW-1185">Reference proteome</keyword>
<name>A0ABU5JI81_9ACTN</name>
<gene>
    <name evidence="1" type="ORF">U2F25_22140</name>
</gene>
<sequence length="178" mass="20101">MQVAEVFRDCAEYFHRNPYRRWFDPLDSLLDAGTGTSYYRGNACHLDLVQWATDPVWGRIKDSTVRRALLEDGVPHLRAQLRQESIRLVLLNGRTVVRQVQRTRIADLAQVGVLPLGATTCALFSGQVEHVQFLGWSANLQSSFGVSKGFRRRLGEWLAEQVAEGRFNRQALTATSVA</sequence>
<accession>A0ABU5JI81</accession>